<name>A0ABQ3QNM4_9ACTN</name>
<evidence type="ECO:0000313" key="2">
    <source>
        <dbReference type="Proteomes" id="UP001050808"/>
    </source>
</evidence>
<reference evidence="1" key="1">
    <citation type="submission" date="2024-05" db="EMBL/GenBank/DDBJ databases">
        <title>Whole genome shotgun sequence of Streptomyces violascens NBRC 12920.</title>
        <authorList>
            <person name="Komaki H."/>
            <person name="Tamura T."/>
        </authorList>
    </citation>
    <scope>NUCLEOTIDE SEQUENCE</scope>
    <source>
        <strain evidence="1">NBRC 12920</strain>
    </source>
</reference>
<gene>
    <name evidence="1" type="ORF">Sviol_32860</name>
</gene>
<accession>A0ABQ3QNM4</accession>
<dbReference type="Proteomes" id="UP001050808">
    <property type="component" value="Unassembled WGS sequence"/>
</dbReference>
<evidence type="ECO:0000313" key="1">
    <source>
        <dbReference type="EMBL" id="GHI38878.1"/>
    </source>
</evidence>
<keyword evidence="2" id="KW-1185">Reference proteome</keyword>
<dbReference type="EMBL" id="BNDY01000009">
    <property type="protein sequence ID" value="GHI38878.1"/>
    <property type="molecule type" value="Genomic_DNA"/>
</dbReference>
<protein>
    <submittedName>
        <fullName evidence="1">Uncharacterized protein</fullName>
    </submittedName>
</protein>
<sequence>MVHETSAEDVLRHFCRSPGTRDIFEAWKSDERRRLVIPVVLGHRVRTVYRLGREDVIDVCRRTEHALGRVARRDGEAVRPIVDWHPDFAFTHMFHVCMERLGALPTYQDFRNFSESESLGRYMLANPARAKVHETVAAGVPEALARDAMRWRVGNAYYSFLREVYTITELRIRGVDLQVHPLADALFRVDCWTDRTAMSLRVGNSKFRKGATQGRKASAARILADLRPPVEFLDIELRPASKFGSVHLPAHEKLDATAATLLGRR</sequence>
<organism evidence="1 2">
    <name type="scientific">Streptomyces violascens</name>
    <dbReference type="NCBI Taxonomy" id="67381"/>
    <lineage>
        <taxon>Bacteria</taxon>
        <taxon>Bacillati</taxon>
        <taxon>Actinomycetota</taxon>
        <taxon>Actinomycetes</taxon>
        <taxon>Kitasatosporales</taxon>
        <taxon>Streptomycetaceae</taxon>
        <taxon>Streptomyces</taxon>
    </lineage>
</organism>
<dbReference type="RefSeq" id="WP_189966306.1">
    <property type="nucleotide sequence ID" value="NZ_BMUA01000015.1"/>
</dbReference>
<comment type="caution">
    <text evidence="1">The sequence shown here is derived from an EMBL/GenBank/DDBJ whole genome shotgun (WGS) entry which is preliminary data.</text>
</comment>
<proteinExistence type="predicted"/>